<gene>
    <name evidence="2" type="ORF">EY643_07850</name>
</gene>
<dbReference type="KEGG" id="halc:EY643_07850"/>
<dbReference type="PANTHER" id="PTHR35010">
    <property type="entry name" value="BLL4672 PROTEIN-RELATED"/>
    <property type="match status" value="1"/>
</dbReference>
<dbReference type="Pfam" id="PF01381">
    <property type="entry name" value="HTH_3"/>
    <property type="match status" value="1"/>
</dbReference>
<reference evidence="2 3" key="1">
    <citation type="submission" date="2019-02" db="EMBL/GenBank/DDBJ databases">
        <authorList>
            <person name="Li S.-H."/>
        </authorList>
    </citation>
    <scope>NUCLEOTIDE SEQUENCE [LARGE SCALE GENOMIC DNA]</scope>
    <source>
        <strain evidence="2 3">IMCC14385</strain>
    </source>
</reference>
<evidence type="ECO:0000313" key="3">
    <source>
        <dbReference type="Proteomes" id="UP000326287"/>
    </source>
</evidence>
<evidence type="ECO:0000313" key="2">
    <source>
        <dbReference type="EMBL" id="QFU77815.1"/>
    </source>
</evidence>
<evidence type="ECO:0000259" key="1">
    <source>
        <dbReference type="PROSITE" id="PS50943"/>
    </source>
</evidence>
<dbReference type="CDD" id="cd00093">
    <property type="entry name" value="HTH_XRE"/>
    <property type="match status" value="1"/>
</dbReference>
<dbReference type="InterPro" id="IPR010982">
    <property type="entry name" value="Lambda_DNA-bd_dom_sf"/>
</dbReference>
<sequence>MTNEHTFGPLLRFWRGVFNLNQETLASQLDSSPRHISRLENGRSLPSKSLVMSIARELGLGERDTNHLLMSAGFTPLVEKVDFYAPEMRWLRKAMTLSLRALDPYPATLVDGAGNILMVNRGWIGFYRNEIPPEILAAVTNHFDFLLNHQSGMMSGWEDTLSVIMMSLQQAALMRGNPESQQMLDRLIASPNVPPDWRQRGARLEPMASYRVQINVNGSPQPFFSVSQTVGAMGPNAYVSEPALTLNTLYPEDESLDLSSLLDQDLEHPLLFY</sequence>
<dbReference type="Proteomes" id="UP000326287">
    <property type="component" value="Chromosome"/>
</dbReference>
<dbReference type="SMART" id="SM00530">
    <property type="entry name" value="HTH_XRE"/>
    <property type="match status" value="1"/>
</dbReference>
<dbReference type="GO" id="GO:0003677">
    <property type="term" value="F:DNA binding"/>
    <property type="evidence" value="ECO:0007669"/>
    <property type="project" value="InterPro"/>
</dbReference>
<feature type="domain" description="HTH cro/C1-type" evidence="1">
    <location>
        <begin position="11"/>
        <end position="68"/>
    </location>
</feature>
<dbReference type="RefSeq" id="WP_153240960.1">
    <property type="nucleotide sequence ID" value="NZ_CP036422.1"/>
</dbReference>
<proteinExistence type="predicted"/>
<dbReference type="InterPro" id="IPR041413">
    <property type="entry name" value="MLTR_LBD"/>
</dbReference>
<dbReference type="InterPro" id="IPR001387">
    <property type="entry name" value="Cro/C1-type_HTH"/>
</dbReference>
<dbReference type="PANTHER" id="PTHR35010:SF4">
    <property type="entry name" value="BLL5781 PROTEIN"/>
    <property type="match status" value="1"/>
</dbReference>
<dbReference type="Gene3D" id="1.10.260.40">
    <property type="entry name" value="lambda repressor-like DNA-binding domains"/>
    <property type="match status" value="1"/>
</dbReference>
<dbReference type="PROSITE" id="PS50943">
    <property type="entry name" value="HTH_CROC1"/>
    <property type="match status" value="1"/>
</dbReference>
<dbReference type="AlphaFoldDB" id="A0A5P9NQS3"/>
<dbReference type="Gene3D" id="3.30.450.180">
    <property type="match status" value="1"/>
</dbReference>
<dbReference type="EMBL" id="CP036422">
    <property type="protein sequence ID" value="QFU77815.1"/>
    <property type="molecule type" value="Genomic_DNA"/>
</dbReference>
<dbReference type="Pfam" id="PF17765">
    <property type="entry name" value="MLTR_LBD"/>
    <property type="match status" value="1"/>
</dbReference>
<accession>A0A5P9NQS3</accession>
<organism evidence="2 3">
    <name type="scientific">Halioglobus maricola</name>
    <dbReference type="NCBI Taxonomy" id="2601894"/>
    <lineage>
        <taxon>Bacteria</taxon>
        <taxon>Pseudomonadati</taxon>
        <taxon>Pseudomonadota</taxon>
        <taxon>Gammaproteobacteria</taxon>
        <taxon>Cellvibrionales</taxon>
        <taxon>Halieaceae</taxon>
        <taxon>Halioglobus</taxon>
    </lineage>
</organism>
<dbReference type="SUPFAM" id="SSF47413">
    <property type="entry name" value="lambda repressor-like DNA-binding domains"/>
    <property type="match status" value="1"/>
</dbReference>
<keyword evidence="3" id="KW-1185">Reference proteome</keyword>
<dbReference type="OrthoDB" id="2959414at2"/>
<protein>
    <submittedName>
        <fullName evidence="2">XRE family transcriptional regulator</fullName>
    </submittedName>
</protein>
<name>A0A5P9NQS3_9GAMM</name>